<protein>
    <submittedName>
        <fullName evidence="9">AI-2E family transporter</fullName>
    </submittedName>
</protein>
<evidence type="ECO:0000256" key="1">
    <source>
        <dbReference type="ARBA" id="ARBA00004651"/>
    </source>
</evidence>
<dbReference type="KEGG" id="ttz:FHG85_01140"/>
<dbReference type="Pfam" id="PF01594">
    <property type="entry name" value="AI-2E_transport"/>
    <property type="match status" value="1"/>
</dbReference>
<dbReference type="GO" id="GO:0005886">
    <property type="term" value="C:plasma membrane"/>
    <property type="evidence" value="ECO:0007669"/>
    <property type="project" value="UniProtKB-SubCell"/>
</dbReference>
<accession>A0A7D3XUC4</accession>
<keyword evidence="6 8" id="KW-1133">Transmembrane helix</keyword>
<feature type="transmembrane region" description="Helical" evidence="8">
    <location>
        <begin position="73"/>
        <end position="95"/>
    </location>
</feature>
<comment type="similarity">
    <text evidence="2">Belongs to the autoinducer-2 exporter (AI-2E) (TC 2.A.86) family.</text>
</comment>
<evidence type="ECO:0000256" key="4">
    <source>
        <dbReference type="ARBA" id="ARBA00022475"/>
    </source>
</evidence>
<gene>
    <name evidence="9" type="ORF">FHG85_01140</name>
</gene>
<evidence type="ECO:0000256" key="5">
    <source>
        <dbReference type="ARBA" id="ARBA00022692"/>
    </source>
</evidence>
<reference evidence="9 10" key="1">
    <citation type="submission" date="2019-07" db="EMBL/GenBank/DDBJ databases">
        <title>Thalassofilum flectens gen. nov., sp. nov., a novel moderate thermophilic anaerobe from a shallow sea hot spring in Kunashir Island (Russia), representing a new family in the order Bacteroidales, and proposal of Thalassofilacea fam. nov.</title>
        <authorList>
            <person name="Kochetkova T.V."/>
            <person name="Podosokorskaya O.A."/>
            <person name="Novikov A."/>
            <person name="Elcheninov A.G."/>
            <person name="Toshchakov S.V."/>
            <person name="Kublanov I.V."/>
        </authorList>
    </citation>
    <scope>NUCLEOTIDE SEQUENCE [LARGE SCALE GENOMIC DNA]</scope>
    <source>
        <strain evidence="9 10">38-H</strain>
    </source>
</reference>
<keyword evidence="4" id="KW-1003">Cell membrane</keyword>
<dbReference type="PANTHER" id="PTHR21716">
    <property type="entry name" value="TRANSMEMBRANE PROTEIN"/>
    <property type="match status" value="1"/>
</dbReference>
<keyword evidence="3" id="KW-0813">Transport</keyword>
<dbReference type="RefSeq" id="WP_173072444.1">
    <property type="nucleotide sequence ID" value="NZ_CP041345.1"/>
</dbReference>
<dbReference type="AlphaFoldDB" id="A0A7D3XUC4"/>
<feature type="transmembrane region" description="Helical" evidence="8">
    <location>
        <begin position="16"/>
        <end position="36"/>
    </location>
</feature>
<evidence type="ECO:0000313" key="10">
    <source>
        <dbReference type="Proteomes" id="UP000500961"/>
    </source>
</evidence>
<keyword evidence="7 8" id="KW-0472">Membrane</keyword>
<keyword evidence="5 8" id="KW-0812">Transmembrane</keyword>
<evidence type="ECO:0000256" key="6">
    <source>
        <dbReference type="ARBA" id="ARBA00022989"/>
    </source>
</evidence>
<feature type="transmembrane region" description="Helical" evidence="8">
    <location>
        <begin position="294"/>
        <end position="312"/>
    </location>
</feature>
<keyword evidence="10" id="KW-1185">Reference proteome</keyword>
<name>A0A7D3XUC4_9BACT</name>
<feature type="transmembrane region" description="Helical" evidence="8">
    <location>
        <begin position="223"/>
        <end position="247"/>
    </location>
</feature>
<dbReference type="PANTHER" id="PTHR21716:SF53">
    <property type="entry name" value="PERMEASE PERM-RELATED"/>
    <property type="match status" value="1"/>
</dbReference>
<dbReference type="EMBL" id="CP041345">
    <property type="protein sequence ID" value="QKG78928.1"/>
    <property type="molecule type" value="Genomic_DNA"/>
</dbReference>
<evidence type="ECO:0000256" key="7">
    <source>
        <dbReference type="ARBA" id="ARBA00023136"/>
    </source>
</evidence>
<proteinExistence type="inferred from homology"/>
<dbReference type="Proteomes" id="UP000500961">
    <property type="component" value="Chromosome"/>
</dbReference>
<dbReference type="InterPro" id="IPR002549">
    <property type="entry name" value="AI-2E-like"/>
</dbReference>
<evidence type="ECO:0000256" key="8">
    <source>
        <dbReference type="SAM" id="Phobius"/>
    </source>
</evidence>
<feature type="transmembrane region" description="Helical" evidence="8">
    <location>
        <begin position="332"/>
        <end position="352"/>
    </location>
</feature>
<feature type="transmembrane region" description="Helical" evidence="8">
    <location>
        <begin position="168"/>
        <end position="187"/>
    </location>
</feature>
<evidence type="ECO:0000313" key="9">
    <source>
        <dbReference type="EMBL" id="QKG78928.1"/>
    </source>
</evidence>
<feature type="transmembrane region" description="Helical" evidence="8">
    <location>
        <begin position="253"/>
        <end position="282"/>
    </location>
</feature>
<feature type="transmembrane region" description="Helical" evidence="8">
    <location>
        <begin position="42"/>
        <end position="61"/>
    </location>
</feature>
<sequence length="379" mass="42162">MLGLIKIYHLFRMNQLVRYIIIGFVVALIAFLVWYFSSIVAYILISAVLSLMGKPIVDFISGLKIKGWHPPRFIGAFVALATIWLLFIAFFRVMIPLVIAQFNELGSIDVQSLVASFNEPINAIQHFIQDYLPSSAQEFILKDFLIQKISGIFTISMISDAFSSTANVLINLLIALFSISFITFFFLKDDTLFFKSIILIFPERFEGQITRALTSINKLLRRYFIGIIIESTGILTLITIGLSIIGVKFQTAIVVGLIAGIMNVVPYVGPLTGTVLGTLIVLATKLHSGFSSDLLTLSMLTLLVFLTTQLIDNIVFQPTIYGNSVKAHPLEIFIVLLIAGSVAGILGMLLAIPSYTVIRVFAKEFFNNFRVVQKLTEKI</sequence>
<evidence type="ECO:0000256" key="3">
    <source>
        <dbReference type="ARBA" id="ARBA00022448"/>
    </source>
</evidence>
<comment type="subcellular location">
    <subcellularLocation>
        <location evidence="1">Cell membrane</location>
        <topology evidence="1">Multi-pass membrane protein</topology>
    </subcellularLocation>
</comment>
<evidence type="ECO:0000256" key="2">
    <source>
        <dbReference type="ARBA" id="ARBA00009773"/>
    </source>
</evidence>
<organism evidence="9 10">
    <name type="scientific">Tenuifilum thalassicum</name>
    <dbReference type="NCBI Taxonomy" id="2590900"/>
    <lineage>
        <taxon>Bacteria</taxon>
        <taxon>Pseudomonadati</taxon>
        <taxon>Bacteroidota</taxon>
        <taxon>Bacteroidia</taxon>
        <taxon>Bacteroidales</taxon>
        <taxon>Tenuifilaceae</taxon>
        <taxon>Tenuifilum</taxon>
    </lineage>
</organism>